<dbReference type="EMBL" id="LQOX01000074">
    <property type="protein sequence ID" value="ORV72885.1"/>
    <property type="molecule type" value="Genomic_DNA"/>
</dbReference>
<organism evidence="1 2">
    <name type="scientific">Mycobacterium gastri</name>
    <dbReference type="NCBI Taxonomy" id="1777"/>
    <lineage>
        <taxon>Bacteria</taxon>
        <taxon>Bacillati</taxon>
        <taxon>Actinomycetota</taxon>
        <taxon>Actinomycetes</taxon>
        <taxon>Mycobacteriales</taxon>
        <taxon>Mycobacteriaceae</taxon>
        <taxon>Mycobacterium</taxon>
    </lineage>
</organism>
<name>A0A1X1VV07_MYCGS</name>
<sequence length="89" mass="10010">MTQPDDLQQPDESITFAYPIGSLVHLADLLGEVDEFLRSGTDVTDLLTVFMTRLGRTNPGFRACNLIDDLSFTAHHIRRLVGDHPEERT</sequence>
<dbReference type="Proteomes" id="UP000193738">
    <property type="component" value="Unassembled WGS sequence"/>
</dbReference>
<evidence type="ECO:0000313" key="2">
    <source>
        <dbReference type="Proteomes" id="UP000193738"/>
    </source>
</evidence>
<comment type="caution">
    <text evidence="1">The sequence shown here is derived from an EMBL/GenBank/DDBJ whole genome shotgun (WGS) entry which is preliminary data.</text>
</comment>
<accession>A0A1X1VV07</accession>
<proteinExistence type="predicted"/>
<evidence type="ECO:0000313" key="1">
    <source>
        <dbReference type="EMBL" id="ORV72885.1"/>
    </source>
</evidence>
<reference evidence="1 2" key="1">
    <citation type="submission" date="2016-01" db="EMBL/GenBank/DDBJ databases">
        <title>The new phylogeny of the genus Mycobacterium.</title>
        <authorList>
            <person name="Tarcisio F."/>
            <person name="Conor M."/>
            <person name="Antonella G."/>
            <person name="Elisabetta G."/>
            <person name="Giulia F.S."/>
            <person name="Sara T."/>
            <person name="Anna F."/>
            <person name="Clotilde B."/>
            <person name="Roberto B."/>
            <person name="Veronica D.S."/>
            <person name="Fabio R."/>
            <person name="Monica P."/>
            <person name="Olivier J."/>
            <person name="Enrico T."/>
            <person name="Nicola S."/>
        </authorList>
    </citation>
    <scope>NUCLEOTIDE SEQUENCE [LARGE SCALE GENOMIC DNA]</scope>
    <source>
        <strain evidence="1 2">DSM 43505</strain>
    </source>
</reference>
<keyword evidence="2" id="KW-1185">Reference proteome</keyword>
<gene>
    <name evidence="1" type="ORF">AWC07_03095</name>
</gene>
<dbReference type="AlphaFoldDB" id="A0A1X1VV07"/>
<protein>
    <submittedName>
        <fullName evidence="1">Uncharacterized protein</fullName>
    </submittedName>
</protein>